<dbReference type="STRING" id="1149755.A0A2J6RTU1"/>
<reference evidence="2 3" key="1">
    <citation type="submission" date="2016-04" db="EMBL/GenBank/DDBJ databases">
        <title>A degradative enzymes factory behind the ericoid mycorrhizal symbiosis.</title>
        <authorList>
            <consortium name="DOE Joint Genome Institute"/>
            <person name="Martino E."/>
            <person name="Morin E."/>
            <person name="Grelet G."/>
            <person name="Kuo A."/>
            <person name="Kohler A."/>
            <person name="Daghino S."/>
            <person name="Barry K."/>
            <person name="Choi C."/>
            <person name="Cichocki N."/>
            <person name="Clum A."/>
            <person name="Copeland A."/>
            <person name="Hainaut M."/>
            <person name="Haridas S."/>
            <person name="Labutti K."/>
            <person name="Lindquist E."/>
            <person name="Lipzen A."/>
            <person name="Khouja H.-R."/>
            <person name="Murat C."/>
            <person name="Ohm R."/>
            <person name="Olson A."/>
            <person name="Spatafora J."/>
            <person name="Veneault-Fourrey C."/>
            <person name="Henrissat B."/>
            <person name="Grigoriev I."/>
            <person name="Martin F."/>
            <person name="Perotto S."/>
        </authorList>
    </citation>
    <scope>NUCLEOTIDE SEQUENCE [LARGE SCALE GENOMIC DNA]</scope>
    <source>
        <strain evidence="2 3">F</strain>
    </source>
</reference>
<sequence>MALQKDKEKGESSLDLADLELGRYFSDFEIPHTLATCHKHKHKSSSLSLSPQSQEILEEVEVEPLQNTNVRSTGFIDLARRDYLVDPKEAWVYLKRLREEYEVWSELGEIPRRVLPAGVRTEPVGRDEEDKPVLPPSTNTESRVKVYGG</sequence>
<name>A0A2J6RTU1_HYAVF</name>
<accession>A0A2J6RTU1</accession>
<dbReference type="OrthoDB" id="7873042at2759"/>
<dbReference type="Proteomes" id="UP000235786">
    <property type="component" value="Unassembled WGS sequence"/>
</dbReference>
<gene>
    <name evidence="2" type="ORF">L207DRAFT_633232</name>
</gene>
<feature type="region of interest" description="Disordered" evidence="1">
    <location>
        <begin position="118"/>
        <end position="149"/>
    </location>
</feature>
<proteinExistence type="predicted"/>
<organism evidence="2 3">
    <name type="scientific">Hyaloscypha variabilis (strain UAMH 11265 / GT02V1 / F)</name>
    <name type="common">Meliniomyces variabilis</name>
    <dbReference type="NCBI Taxonomy" id="1149755"/>
    <lineage>
        <taxon>Eukaryota</taxon>
        <taxon>Fungi</taxon>
        <taxon>Dikarya</taxon>
        <taxon>Ascomycota</taxon>
        <taxon>Pezizomycotina</taxon>
        <taxon>Leotiomycetes</taxon>
        <taxon>Helotiales</taxon>
        <taxon>Hyaloscyphaceae</taxon>
        <taxon>Hyaloscypha</taxon>
        <taxon>Hyaloscypha variabilis</taxon>
    </lineage>
</organism>
<evidence type="ECO:0000256" key="1">
    <source>
        <dbReference type="SAM" id="MobiDB-lite"/>
    </source>
</evidence>
<evidence type="ECO:0000313" key="2">
    <source>
        <dbReference type="EMBL" id="PMD41942.1"/>
    </source>
</evidence>
<dbReference type="AlphaFoldDB" id="A0A2J6RTU1"/>
<evidence type="ECO:0000313" key="3">
    <source>
        <dbReference type="Proteomes" id="UP000235786"/>
    </source>
</evidence>
<dbReference type="EMBL" id="KZ613944">
    <property type="protein sequence ID" value="PMD41942.1"/>
    <property type="molecule type" value="Genomic_DNA"/>
</dbReference>
<protein>
    <submittedName>
        <fullName evidence="2">Uncharacterized protein</fullName>
    </submittedName>
</protein>
<feature type="compositionally biased region" description="Basic and acidic residues" evidence="1">
    <location>
        <begin position="123"/>
        <end position="132"/>
    </location>
</feature>
<keyword evidence="3" id="KW-1185">Reference proteome</keyword>